<name>A0A2R6WIS2_MARPO</name>
<dbReference type="EMBL" id="KZ772758">
    <property type="protein sequence ID" value="PTQ33729.1"/>
    <property type="molecule type" value="Genomic_DNA"/>
</dbReference>
<evidence type="ECO:0000313" key="2">
    <source>
        <dbReference type="Proteomes" id="UP000244005"/>
    </source>
</evidence>
<dbReference type="AlphaFoldDB" id="A0A2R6WIS2"/>
<evidence type="ECO:0000313" key="1">
    <source>
        <dbReference type="EMBL" id="PTQ33729.1"/>
    </source>
</evidence>
<protein>
    <submittedName>
        <fullName evidence="1">Uncharacterized protein</fullName>
    </submittedName>
</protein>
<accession>A0A2R6WIS2</accession>
<organism evidence="1 2">
    <name type="scientific">Marchantia polymorpha</name>
    <name type="common">Common liverwort</name>
    <name type="synonym">Marchantia aquatica</name>
    <dbReference type="NCBI Taxonomy" id="3197"/>
    <lineage>
        <taxon>Eukaryota</taxon>
        <taxon>Viridiplantae</taxon>
        <taxon>Streptophyta</taxon>
        <taxon>Embryophyta</taxon>
        <taxon>Marchantiophyta</taxon>
        <taxon>Marchantiopsida</taxon>
        <taxon>Marchantiidae</taxon>
        <taxon>Marchantiales</taxon>
        <taxon>Marchantiaceae</taxon>
        <taxon>Marchantia</taxon>
    </lineage>
</organism>
<reference evidence="2" key="1">
    <citation type="journal article" date="2017" name="Cell">
        <title>Insights into land plant evolution garnered from the Marchantia polymorpha genome.</title>
        <authorList>
            <person name="Bowman J.L."/>
            <person name="Kohchi T."/>
            <person name="Yamato K.T."/>
            <person name="Jenkins J."/>
            <person name="Shu S."/>
            <person name="Ishizaki K."/>
            <person name="Yamaoka S."/>
            <person name="Nishihama R."/>
            <person name="Nakamura Y."/>
            <person name="Berger F."/>
            <person name="Adam C."/>
            <person name="Aki S.S."/>
            <person name="Althoff F."/>
            <person name="Araki T."/>
            <person name="Arteaga-Vazquez M.A."/>
            <person name="Balasubrmanian S."/>
            <person name="Barry K."/>
            <person name="Bauer D."/>
            <person name="Boehm C.R."/>
            <person name="Briginshaw L."/>
            <person name="Caballero-Perez J."/>
            <person name="Catarino B."/>
            <person name="Chen F."/>
            <person name="Chiyoda S."/>
            <person name="Chovatia M."/>
            <person name="Davies K.M."/>
            <person name="Delmans M."/>
            <person name="Demura T."/>
            <person name="Dierschke T."/>
            <person name="Dolan L."/>
            <person name="Dorantes-Acosta A.E."/>
            <person name="Eklund D.M."/>
            <person name="Florent S.N."/>
            <person name="Flores-Sandoval E."/>
            <person name="Fujiyama A."/>
            <person name="Fukuzawa H."/>
            <person name="Galik B."/>
            <person name="Grimanelli D."/>
            <person name="Grimwood J."/>
            <person name="Grossniklaus U."/>
            <person name="Hamada T."/>
            <person name="Haseloff J."/>
            <person name="Hetherington A.J."/>
            <person name="Higo A."/>
            <person name="Hirakawa Y."/>
            <person name="Hundley H.N."/>
            <person name="Ikeda Y."/>
            <person name="Inoue K."/>
            <person name="Inoue S.I."/>
            <person name="Ishida S."/>
            <person name="Jia Q."/>
            <person name="Kakita M."/>
            <person name="Kanazawa T."/>
            <person name="Kawai Y."/>
            <person name="Kawashima T."/>
            <person name="Kennedy M."/>
            <person name="Kinose K."/>
            <person name="Kinoshita T."/>
            <person name="Kohara Y."/>
            <person name="Koide E."/>
            <person name="Komatsu K."/>
            <person name="Kopischke S."/>
            <person name="Kubo M."/>
            <person name="Kyozuka J."/>
            <person name="Lagercrantz U."/>
            <person name="Lin S.S."/>
            <person name="Lindquist E."/>
            <person name="Lipzen A.M."/>
            <person name="Lu C.W."/>
            <person name="De Luna E."/>
            <person name="Martienssen R.A."/>
            <person name="Minamino N."/>
            <person name="Mizutani M."/>
            <person name="Mizutani M."/>
            <person name="Mochizuki N."/>
            <person name="Monte I."/>
            <person name="Mosher R."/>
            <person name="Nagasaki H."/>
            <person name="Nakagami H."/>
            <person name="Naramoto S."/>
            <person name="Nishitani K."/>
            <person name="Ohtani M."/>
            <person name="Okamoto T."/>
            <person name="Okumura M."/>
            <person name="Phillips J."/>
            <person name="Pollak B."/>
            <person name="Reinders A."/>
            <person name="Rovekamp M."/>
            <person name="Sano R."/>
            <person name="Sawa S."/>
            <person name="Schmid M.W."/>
            <person name="Shirakawa M."/>
            <person name="Solano R."/>
            <person name="Spunde A."/>
            <person name="Suetsugu N."/>
            <person name="Sugano S."/>
            <person name="Sugiyama A."/>
            <person name="Sun R."/>
            <person name="Suzuki Y."/>
            <person name="Takenaka M."/>
            <person name="Takezawa D."/>
            <person name="Tomogane H."/>
            <person name="Tsuzuki M."/>
            <person name="Ueda T."/>
            <person name="Umeda M."/>
            <person name="Ward J.M."/>
            <person name="Watanabe Y."/>
            <person name="Yazaki K."/>
            <person name="Yokoyama R."/>
            <person name="Yoshitake Y."/>
            <person name="Yotsui I."/>
            <person name="Zachgo S."/>
            <person name="Schmutz J."/>
        </authorList>
    </citation>
    <scope>NUCLEOTIDE SEQUENCE [LARGE SCALE GENOMIC DNA]</scope>
    <source>
        <strain evidence="2">Tak-1</strain>
    </source>
</reference>
<sequence length="81" mass="9202">MSLYGCNYSHIHLILSKVMIQETELAHCIHSCTCSLERTFIQGFSHFICEKALRTPAGISKSCQPIQRFCKLRIPLASVNF</sequence>
<proteinExistence type="predicted"/>
<dbReference type="Proteomes" id="UP000244005">
    <property type="component" value="Unassembled WGS sequence"/>
</dbReference>
<keyword evidence="2" id="KW-1185">Reference proteome</keyword>
<gene>
    <name evidence="1" type="ORF">MARPO_0086s0051</name>
</gene>